<organism evidence="2 3">
    <name type="scientific">Dunaliella salina</name>
    <name type="common">Green alga</name>
    <name type="synonym">Protococcus salinus</name>
    <dbReference type="NCBI Taxonomy" id="3046"/>
    <lineage>
        <taxon>Eukaryota</taxon>
        <taxon>Viridiplantae</taxon>
        <taxon>Chlorophyta</taxon>
        <taxon>core chlorophytes</taxon>
        <taxon>Chlorophyceae</taxon>
        <taxon>CS clade</taxon>
        <taxon>Chlamydomonadales</taxon>
        <taxon>Dunaliellaceae</taxon>
        <taxon>Dunaliella</taxon>
    </lineage>
</organism>
<sequence length="3010" mass="310017">MAASPAARKAVQLSQEAPQGSSCCVAWFHIGTPLISSLQSSGFVHLIHRCLVEYGHRVHRLIVTCTSADACAHLRSELRAKGQVTVLHLSLGVDGATSMGLFLNQHRPQIGLILDTPALPNFVLLASAFGVRLCLLDTLQGSFRAERYWQAWASMRKLLNSVLDPPPSYLPLTEDARKNLNIAHGLTDPHSNACQPWRPTAEEALALKRGLGHQCPLWLAANILPGEEDIIGAAHLSLAPHHPGLCTVLLPDDASRCEEVSHILRSKYKLRVTLWPPKPGAHRAEEGGGDDGPEAWHDVLLVAEAALLPLLFSVCEVVLIGSGALENCSAIRCMAEAAAAGCALLLGPSAGPRAVHLAQQLNAATLDMAGVGEQMDGGWMGRQASSLLPLPPLHNEVPCGSVGGSSNGAEGQGRHLGGLGAEGDAPAGGCGQVGSNSGTEWGGNGGWHAFFRAPQYEQGLRSVIAGVRGASVNRPPPPQQEAPHSAAAVAPDPDSESSKAAPSIAASLNAASSNGTDRQTAGHLQLQPNPTVVAHQPSIKVPCTPPVVLVPPTPSLGTASQPIPSPATQQLGDASAHRKEPPALSQQSSPEQHPLQASSLLESTTDDLPSCSPIPINTPFLHHPPPAHLLTHSRNSSLSSFASSPPPSMLRAPFVRNPLASLSSWLTSESSTSTQGSAAPVHPLPPSVSQHAATGSMDSWGSGSSAGHTHKLPHHHPQNTTHPPGGGAQQGQARGPSRLAHTTSSSGIAADEAVGARQPASPPARGFKVGSTGSVFDSGYFLADGDGTPSRAGSYEGHQGEQRQQQDQQQKQQQQQQRQPSPSRQLPALENIRKSMEGGSSGGGAGQGSMPIEREASLQLGISSATDTLPSKSPTSNSNPSCSTDQAPPLHESPSTLTSLTPPLPSSLVGASDARGPPSPTLLRPPSRKEDSLSSGGSCSTTPTADDALPAFNASVQNLVGLPACQQQQHHGALAQTAPPHHNHHHHHHHCHHPQHHPQPQQQQQLQEQRQSSEPCNRGEHVSGSGAGCGGDATVELGSCSSSATSRHSQKQGCAGERQHPFGGPHRQQHQQQEEDGDLPAPDKEESFRFQQTSASRSNSAAAAAAAAAAFFGTHLRPTPGPSLSSITPPCPIDTTEIPSHNTQCQRITISGWHRHPELHQGMEEEKEAEERHPRASHESAALFGAHLRPIPGPPPASIAPLCPTDTHKIPSHHSQYQRITVAGWHRHPELLKGEEGEEEVEETRPPAPHESSCNGLGGMPQQQAQRQHEHAGAVHDAGMLLAAACEQPARWGSHQQHQGHQQGLQPCGADDRGCKSVPSAGWGEADADGRIRAWQSHVQSLCVDNAAEHGSRGEVVLVEGGARETACGEWVRSVKGGDQGREQGGDLSTKQVALLQQAVGGPGVDGSVSCSSSGSGRQPRGLSSSCLSEATTAARTAVYAPHSAHGRDASTSSVESARPLSVQSGQGPNGTRIGFHPGPPATIPSSCSTAPPPSIVPPPGTASGSSSCSRRQSDQDVRNVRAADVSGMRVLAPLPHLHNVPRAPPAGQGDAHGAAVAFCSFLGMAVHGSSREAIFDRPCPFSTHTQAVRAQSANSRAASTCDGDSDNVGGSRGGMDASAAAAVASVSAAKELFTPSSKSCSPEPSALAAPRRTAKTSTSASNLQPATYPRRRHHPTRSCTSPLGAAAAVGPDAASRSCPVGTIAAPSTPRAAVPVSPRLGTLLAGITTSAASSPRPPLPLPPHAPAPPASPFHNTAHAAAPLHSTFPPAAGLAGVAGPLPAAAAFAAVPTEESNSALDAAAWRASGFEPQGQASPPCTPTSRMSALGAASSPFANPTFDRPCPFKTSRTGSMHTSPIDPAKRTGGPTTPRTHPPSPSLSRGGGQDISKWSPAQAPPPVPTDSPHSSSNSCGPWTVMTCPARPSACGGPHGEHGAASWGHQGKENGGWGPTPCEGLSRSTSHAREASNATDAANALADLGNNMYGGSGLGGGGAAAAAGGGSIKTCPSSQSQTLLHRYASSNRHHQEHLAASCLPTPSLLPLPLPAAQQQQPPHDPPSNNRPLFTTVPDALNPVAASAQLKPTAPSADVLQLCTQGQPGCVSPVMPPWILGMSMLAPPPLAPAYEGNAVLLPHEVTGLPCLPPPSAAGSCGVPQSPRRMDGKAPDLGSSSTMFFCADNPMHGPTTPHSFCSSACMAPLTSSSSGTPDYAAAPQNLVPHCTLASASTMRRPAHQPTSSGCGPSQNCSSSVLGGNTPHEQQRQQQQQQQQQQQVEVEVADRSAAVAGEESAKGSPSGTAESAKGSPGVTADRSTEVEKANSCGQLHFSQYQRGQQEQACPGQGQQPYGGLELHQQELEEEPAAPAYEEEQRQQHQGLELHPQPHQPQCSSAKMATLARNAAKRARTLAESALRSSLATTTALAASTATASSPHSSAARRLHQSISQGHVTRAAATRCAQLTALATEMDTLAVGLEAAAHAAKDAHTSAVSALQALPAGISGVGHGGGGGPTEVGPCKGGGRRHSCSSAFSRSLHGGDLVPPAGMHEGGASERQVGRLVGRQVGSPIVPACARRSLDSSSRPLSRYSNPAAAMLRMKEEHSFKGSRRHSSSSSSALSRSQDAGDQVHDGEASGRRRSCSSALSRSLHAGDLAPPAGVRDGKASGGPSVPPCARRSLDSCRPPSRSSNLAAAMLRMKEEHSFKGSRRHSSSSSSALSRSQDAGDQVHDGEASGRRRSCSSALSRSLHAGDLAPPAGLPQPTSVLAPPSMRSPYRRLFESQPNSAKKEGNGSSGGALAPAQHHASDSHAQATPASDFNAQATPTADSHAQATPASDSHIQAKAAAAPLSPSCSQPISFVAPTAGPGAPTNASPVDHSLPPASGSLTLPLPPIIPPLEPSCPSCEDRRDPCKSNGSRAGSPPRLSAKSSTSSDDPSAPLIHTYSRDPSCVALQALIPEAATAAAAVSSAAAASAAAAAAACPPPPTMIVAQEVIPRSRSPQLLLTHAPPALEVRRF</sequence>
<feature type="region of interest" description="Disordered" evidence="1">
    <location>
        <begin position="552"/>
        <end position="597"/>
    </location>
</feature>
<feature type="compositionally biased region" description="Pro residues" evidence="1">
    <location>
        <begin position="2883"/>
        <end position="2893"/>
    </location>
</feature>
<feature type="compositionally biased region" description="Polar residues" evidence="1">
    <location>
        <begin position="933"/>
        <end position="944"/>
    </location>
</feature>
<evidence type="ECO:0000313" key="3">
    <source>
        <dbReference type="Proteomes" id="UP000815325"/>
    </source>
</evidence>
<feature type="region of interest" description="Disordered" evidence="1">
    <location>
        <begin position="1634"/>
        <end position="1685"/>
    </location>
</feature>
<evidence type="ECO:0000256" key="1">
    <source>
        <dbReference type="SAM" id="MobiDB-lite"/>
    </source>
</evidence>
<feature type="compositionally biased region" description="Pro residues" evidence="1">
    <location>
        <begin position="1735"/>
        <end position="1751"/>
    </location>
</feature>
<feature type="region of interest" description="Disordered" evidence="1">
    <location>
        <begin position="1234"/>
        <end position="1273"/>
    </location>
</feature>
<feature type="region of interest" description="Disordered" evidence="1">
    <location>
        <begin position="967"/>
        <end position="1096"/>
    </location>
</feature>
<dbReference type="Proteomes" id="UP000815325">
    <property type="component" value="Unassembled WGS sequence"/>
</dbReference>
<feature type="region of interest" description="Disordered" evidence="1">
    <location>
        <begin position="1808"/>
        <end position="1911"/>
    </location>
</feature>
<feature type="region of interest" description="Disordered" evidence="1">
    <location>
        <begin position="469"/>
        <end position="504"/>
    </location>
</feature>
<feature type="region of interest" description="Disordered" evidence="1">
    <location>
        <begin position="1441"/>
        <end position="1521"/>
    </location>
</feature>
<feature type="region of interest" description="Disordered" evidence="1">
    <location>
        <begin position="666"/>
        <end position="748"/>
    </location>
</feature>
<feature type="compositionally biased region" description="Basic residues" evidence="1">
    <location>
        <begin position="981"/>
        <end position="996"/>
    </location>
</feature>
<proteinExistence type="predicted"/>
<feature type="compositionally biased region" description="Polar residues" evidence="1">
    <location>
        <begin position="1812"/>
        <end position="1824"/>
    </location>
</feature>
<comment type="caution">
    <text evidence="2">The sequence shown here is derived from an EMBL/GenBank/DDBJ whole genome shotgun (WGS) entry which is preliminary data.</text>
</comment>
<feature type="compositionally biased region" description="Basic and acidic residues" evidence="1">
    <location>
        <begin position="2720"/>
        <end position="2729"/>
    </location>
</feature>
<feature type="compositionally biased region" description="Low complexity" evidence="1">
    <location>
        <begin position="2706"/>
        <end position="2715"/>
    </location>
</feature>
<feature type="region of interest" description="Disordered" evidence="1">
    <location>
        <begin position="2040"/>
        <end position="2062"/>
    </location>
</feature>
<feature type="compositionally biased region" description="Low complexity" evidence="1">
    <location>
        <begin position="2919"/>
        <end position="2932"/>
    </location>
</feature>
<feature type="compositionally biased region" description="Low complexity" evidence="1">
    <location>
        <begin position="1406"/>
        <end position="1426"/>
    </location>
</feature>
<feature type="region of interest" description="Disordered" evidence="1">
    <location>
        <begin position="2596"/>
        <end position="2682"/>
    </location>
</feature>
<feature type="compositionally biased region" description="Low complexity" evidence="1">
    <location>
        <begin position="2855"/>
        <end position="2864"/>
    </location>
</feature>
<dbReference type="InterPro" id="IPR039901">
    <property type="entry name" value="Kdotransferase"/>
</dbReference>
<feature type="compositionally biased region" description="Polar residues" evidence="1">
    <location>
        <begin position="2233"/>
        <end position="2251"/>
    </location>
</feature>
<reference evidence="2" key="1">
    <citation type="submission" date="2017-08" db="EMBL/GenBank/DDBJ databases">
        <authorList>
            <person name="Polle J.E."/>
            <person name="Barry K."/>
            <person name="Cushman J."/>
            <person name="Schmutz J."/>
            <person name="Tran D."/>
            <person name="Hathwaick L.T."/>
            <person name="Yim W.C."/>
            <person name="Jenkins J."/>
            <person name="Mckie-Krisberg Z.M."/>
            <person name="Prochnik S."/>
            <person name="Lindquist E."/>
            <person name="Dockter R.B."/>
            <person name="Adam C."/>
            <person name="Molina H."/>
            <person name="Bunkerborg J."/>
            <person name="Jin E."/>
            <person name="Buchheim M."/>
            <person name="Magnuson J."/>
        </authorList>
    </citation>
    <scope>NUCLEOTIDE SEQUENCE</scope>
    <source>
        <strain evidence="2">CCAP 19/18</strain>
    </source>
</reference>
<protein>
    <submittedName>
        <fullName evidence="2">Uncharacterized protein</fullName>
    </submittedName>
</protein>
<dbReference type="Gene3D" id="3.40.50.2000">
    <property type="entry name" value="Glycogen Phosphorylase B"/>
    <property type="match status" value="1"/>
</dbReference>
<feature type="compositionally biased region" description="Basic residues" evidence="1">
    <location>
        <begin position="708"/>
        <end position="717"/>
    </location>
</feature>
<name>A0ABQ7G9Y1_DUNSA</name>
<feature type="compositionally biased region" description="Polar residues" evidence="1">
    <location>
        <begin position="1656"/>
        <end position="1666"/>
    </location>
</feature>
<gene>
    <name evidence="2" type="ORF">DUNSADRAFT_13174</name>
</gene>
<keyword evidence="3" id="KW-1185">Reference proteome</keyword>
<feature type="compositionally biased region" description="Low complexity" evidence="1">
    <location>
        <begin position="998"/>
        <end position="1010"/>
    </location>
</feature>
<feature type="region of interest" description="Disordered" evidence="1">
    <location>
        <begin position="404"/>
        <end position="430"/>
    </location>
</feature>
<feature type="compositionally biased region" description="Low complexity" evidence="1">
    <location>
        <begin position="802"/>
        <end position="819"/>
    </location>
</feature>
<feature type="compositionally biased region" description="Basic and acidic residues" evidence="1">
    <location>
        <begin position="1512"/>
        <end position="1521"/>
    </location>
</feature>
<feature type="compositionally biased region" description="Low complexity" evidence="1">
    <location>
        <begin position="1293"/>
        <end position="1306"/>
    </location>
</feature>
<feature type="region of interest" description="Disordered" evidence="1">
    <location>
        <begin position="865"/>
        <end position="946"/>
    </location>
</feature>
<feature type="region of interest" description="Disordered" evidence="1">
    <location>
        <begin position="753"/>
        <end position="772"/>
    </location>
</feature>
<feature type="compositionally biased region" description="Polar residues" evidence="1">
    <location>
        <begin position="584"/>
        <end position="597"/>
    </location>
</feature>
<evidence type="ECO:0000313" key="2">
    <source>
        <dbReference type="EMBL" id="KAF5831413.1"/>
    </source>
</evidence>
<feature type="region of interest" description="Disordered" evidence="1">
    <location>
        <begin position="1925"/>
        <end position="1969"/>
    </location>
</feature>
<dbReference type="EMBL" id="MU069951">
    <property type="protein sequence ID" value="KAF5831413.1"/>
    <property type="molecule type" value="Genomic_DNA"/>
</dbReference>
<feature type="compositionally biased region" description="Low complexity" evidence="1">
    <location>
        <begin position="2607"/>
        <end position="2616"/>
    </location>
</feature>
<dbReference type="PANTHER" id="PTHR42755">
    <property type="entry name" value="3-DEOXY-MANNO-OCTULOSONATE CYTIDYLYLTRANSFERASE"/>
    <property type="match status" value="1"/>
</dbReference>
<feature type="compositionally biased region" description="Polar residues" evidence="1">
    <location>
        <begin position="1450"/>
        <end position="1467"/>
    </location>
</feature>
<feature type="region of interest" description="Disordered" evidence="1">
    <location>
        <begin position="1292"/>
        <end position="1312"/>
    </location>
</feature>
<feature type="compositionally biased region" description="Polar residues" evidence="1">
    <location>
        <begin position="687"/>
        <end position="707"/>
    </location>
</feature>
<feature type="compositionally biased region" description="Polar residues" evidence="1">
    <location>
        <begin position="555"/>
        <end position="572"/>
    </location>
</feature>
<feature type="region of interest" description="Disordered" evidence="1">
    <location>
        <begin position="2362"/>
        <end position="2399"/>
    </location>
</feature>
<feature type="compositionally biased region" description="Low complexity" evidence="1">
    <location>
        <begin position="870"/>
        <end position="901"/>
    </location>
</feature>
<feature type="region of interest" description="Disordered" evidence="1">
    <location>
        <begin position="2695"/>
        <end position="2841"/>
    </location>
</feature>
<feature type="region of interest" description="Disordered" evidence="1">
    <location>
        <begin position="2854"/>
        <end position="2934"/>
    </location>
</feature>
<feature type="region of interest" description="Disordered" evidence="1">
    <location>
        <begin position="1729"/>
        <end position="1756"/>
    </location>
</feature>
<feature type="region of interest" description="Disordered" evidence="1">
    <location>
        <begin position="1403"/>
        <end position="1427"/>
    </location>
</feature>
<feature type="compositionally biased region" description="Pro residues" evidence="1">
    <location>
        <begin position="1491"/>
        <end position="1501"/>
    </location>
</feature>
<feature type="compositionally biased region" description="Low complexity" evidence="1">
    <location>
        <begin position="2793"/>
        <end position="2806"/>
    </location>
</feature>
<feature type="compositionally biased region" description="Low complexity" evidence="1">
    <location>
        <begin position="2260"/>
        <end position="2271"/>
    </location>
</feature>
<dbReference type="PANTHER" id="PTHR42755:SF1">
    <property type="entry name" value="3-DEOXY-D-MANNO-OCTULOSONIC ACID TRANSFERASE, MITOCHONDRIAL-RELATED"/>
    <property type="match status" value="1"/>
</dbReference>
<feature type="compositionally biased region" description="Basic and acidic residues" evidence="1">
    <location>
        <begin position="2621"/>
        <end position="2630"/>
    </location>
</feature>
<feature type="region of interest" description="Disordered" evidence="1">
    <location>
        <begin position="1596"/>
        <end position="1616"/>
    </location>
</feature>
<accession>A0ABQ7G9Y1</accession>
<feature type="compositionally biased region" description="Polar residues" evidence="1">
    <location>
        <begin position="2807"/>
        <end position="2833"/>
    </location>
</feature>
<feature type="region of interest" description="Disordered" evidence="1">
    <location>
        <begin position="2501"/>
        <end position="2546"/>
    </location>
</feature>
<feature type="region of interest" description="Disordered" evidence="1">
    <location>
        <begin position="780"/>
        <end position="825"/>
    </location>
</feature>
<feature type="region of interest" description="Disordered" evidence="1">
    <location>
        <begin position="2225"/>
        <end position="2315"/>
    </location>
</feature>